<comment type="caution">
    <text evidence="3">The sequence shown here is derived from an EMBL/GenBank/DDBJ whole genome shotgun (WGS) entry which is preliminary data.</text>
</comment>
<proteinExistence type="predicted"/>
<dbReference type="PANTHER" id="PTHR21666">
    <property type="entry name" value="PEPTIDASE-RELATED"/>
    <property type="match status" value="1"/>
</dbReference>
<evidence type="ECO:0000256" key="1">
    <source>
        <dbReference type="SAM" id="MobiDB-lite"/>
    </source>
</evidence>
<evidence type="ECO:0000313" key="3">
    <source>
        <dbReference type="EMBL" id="MDQ0166613.1"/>
    </source>
</evidence>
<dbReference type="InterPro" id="IPR050570">
    <property type="entry name" value="Cell_wall_metabolism_enzyme"/>
</dbReference>
<dbReference type="Proteomes" id="UP001235840">
    <property type="component" value="Unassembled WGS sequence"/>
</dbReference>
<dbReference type="InterPro" id="IPR016047">
    <property type="entry name" value="M23ase_b-sheet_dom"/>
</dbReference>
<organism evidence="3 4">
    <name type="scientific">Caldalkalibacillus horti</name>
    <dbReference type="NCBI Taxonomy" id="77523"/>
    <lineage>
        <taxon>Bacteria</taxon>
        <taxon>Bacillati</taxon>
        <taxon>Bacillota</taxon>
        <taxon>Bacilli</taxon>
        <taxon>Bacillales</taxon>
        <taxon>Bacillaceae</taxon>
        <taxon>Caldalkalibacillus</taxon>
    </lineage>
</organism>
<dbReference type="EMBL" id="JAUSTY010000009">
    <property type="protein sequence ID" value="MDQ0166613.1"/>
    <property type="molecule type" value="Genomic_DNA"/>
</dbReference>
<name>A0ABT9W034_9BACI</name>
<reference evidence="3 4" key="1">
    <citation type="submission" date="2023-07" db="EMBL/GenBank/DDBJ databases">
        <title>Genomic Encyclopedia of Type Strains, Phase IV (KMG-IV): sequencing the most valuable type-strain genomes for metagenomic binning, comparative biology and taxonomic classification.</title>
        <authorList>
            <person name="Goeker M."/>
        </authorList>
    </citation>
    <scope>NUCLEOTIDE SEQUENCE [LARGE SCALE GENOMIC DNA]</scope>
    <source>
        <strain evidence="3 4">DSM 12751</strain>
    </source>
</reference>
<keyword evidence="4" id="KW-1185">Reference proteome</keyword>
<accession>A0ABT9W034</accession>
<dbReference type="CDD" id="cd12797">
    <property type="entry name" value="M23_peptidase"/>
    <property type="match status" value="1"/>
</dbReference>
<evidence type="ECO:0000313" key="4">
    <source>
        <dbReference type="Proteomes" id="UP001235840"/>
    </source>
</evidence>
<dbReference type="PANTHER" id="PTHR21666:SF270">
    <property type="entry name" value="MUREIN HYDROLASE ACTIVATOR ENVC"/>
    <property type="match status" value="1"/>
</dbReference>
<feature type="compositionally biased region" description="Polar residues" evidence="1">
    <location>
        <begin position="276"/>
        <end position="286"/>
    </location>
</feature>
<dbReference type="Gene3D" id="2.70.70.10">
    <property type="entry name" value="Glucose Permease (Domain IIA)"/>
    <property type="match status" value="1"/>
</dbReference>
<dbReference type="SUPFAM" id="SSF51261">
    <property type="entry name" value="Duplicated hybrid motif"/>
    <property type="match status" value="1"/>
</dbReference>
<feature type="domain" description="M23ase beta-sheet core" evidence="2">
    <location>
        <begin position="289"/>
        <end position="396"/>
    </location>
</feature>
<feature type="region of interest" description="Disordered" evidence="1">
    <location>
        <begin position="270"/>
        <end position="297"/>
    </location>
</feature>
<dbReference type="InterPro" id="IPR011055">
    <property type="entry name" value="Dup_hybrid_motif"/>
</dbReference>
<dbReference type="Pfam" id="PF01551">
    <property type="entry name" value="Peptidase_M23"/>
    <property type="match status" value="1"/>
</dbReference>
<protein>
    <recommendedName>
        <fullName evidence="2">M23ase beta-sheet core domain-containing protein</fullName>
    </recommendedName>
</protein>
<gene>
    <name evidence="3" type="ORF">J2S11_002517</name>
</gene>
<sequence length="1021" mass="115008">MIEMTMIYGHQTPSKSFMDSLMKKVNAYGTEPRVLIELDKFSYVPGVKSRFDIVEWIFKNEINDVNGDEIPAVNEPDFQHDTGHEPDKHERYEYIVCAAQDACRAWGLDKYAVAFLLAICKHETVFGTAGKGEKRKGSYVLGYGCPGNCNPSYAGIKTQFYYGAKRYREALGSKLPEIALNGLRQSDVDWFHEGGDKGYGRWVWSADGANWKRNVWINYQQLVQQDLSCSSTQALSTPNLFSQFQANQAVQSVAEVPAFPIEGSYFGSHSGDARVTSHSSKNSNKTRSNHRGIDLSLNGGPTVAHGKNIVACWEGTVKVSKYSSSYGEYVIVTHTNGWETLYAHLVRGSRVVSVGQKVLKGQVLGKLGNTGNVSPRPSATNPLAGTHLHFEIWKNGWVYGGNDWIDPYPVLTGAQKVSADQGQDNSKLEIIENVRYNKCYNKNGHLSEDFLHLEDVTWFTDATLAQKFVGYKIGAIKSGEHRSFAYKHNFSADGYFEYNFIADLKQGDTLTIRVDGIPTQIYTHEDTNGKIIYAPPVIVKYANVSQGGANSKIIDFHLESSSGEAYFGLGCFKVAEVEVAYGNTQAEVTQRLLEKWHDVGAFVYSDTITLESDIVEWEINNHFDMQSATARITLDNSKGLFSPTYERNPLFPDNLEESIYSWYENGQVQHIISEATPIRIYAGYGDQLIRVFTGAIKGEVEEDSTERTITFKCVDMYNQLEECVFTRPLSFPPVDEKTGHTEEEPKVMWLKSSIVQAIVREAGLVGWRYTLEDITHPDFIVEESVYLDIDKGERKAVKLDEHGHPQEVQIEPEQTIGGYKNPYVETAQFQIGARASDAINQLISDTMYRSYCNRYGTFILEQIPTNTSTKWSFIDEENLYGLDSSIDYSRVRNHLMIAGPAGFEAKVDHFFDRDLTIALKGNVRTAGIQVDWLDERFGSTARGQKETVANRLFYDMKRQSRSYSVVVKGNPMIDILDGCYIYDRNTSSSGYYMIKGNRLVGNQQGMLNFIELTWENTQQTD</sequence>
<evidence type="ECO:0000259" key="2">
    <source>
        <dbReference type="Pfam" id="PF01551"/>
    </source>
</evidence>